<dbReference type="GO" id="GO:0016151">
    <property type="term" value="F:nickel cation binding"/>
    <property type="evidence" value="ECO:0007669"/>
    <property type="project" value="InterPro"/>
</dbReference>
<gene>
    <name evidence="2" type="ORF">EV650_6750</name>
</gene>
<reference evidence="2 3" key="1">
    <citation type="submission" date="2019-03" db="EMBL/GenBank/DDBJ databases">
        <title>Genomic Encyclopedia of Type Strains, Phase III (KMG-III): the genomes of soil and plant-associated and newly described type strains.</title>
        <authorList>
            <person name="Whitman W."/>
        </authorList>
    </citation>
    <scope>NUCLEOTIDE SEQUENCE [LARGE SCALE GENOMIC DNA]</scope>
    <source>
        <strain evidence="2 3">VKM Ac-2570</strain>
    </source>
</reference>
<feature type="binding site" evidence="1">
    <location>
        <position position="577"/>
    </location>
    <ligand>
        <name>Mg(2+)</name>
        <dbReference type="ChEBI" id="CHEBI:18420"/>
    </ligand>
</feature>
<dbReference type="InterPro" id="IPR029014">
    <property type="entry name" value="NiFe-Hase_large"/>
</dbReference>
<feature type="binding site" evidence="1">
    <location>
        <position position="574"/>
    </location>
    <ligand>
        <name>Fe cation</name>
        <dbReference type="ChEBI" id="CHEBI:24875"/>
    </ligand>
</feature>
<protein>
    <submittedName>
        <fullName evidence="2">Hydrogenase large subunit</fullName>
    </submittedName>
</protein>
<dbReference type="Proteomes" id="UP000295447">
    <property type="component" value="Unassembled WGS sequence"/>
</dbReference>
<dbReference type="Pfam" id="PF00374">
    <property type="entry name" value="NiFeSe_Hases"/>
    <property type="match status" value="2"/>
</dbReference>
<accession>A0A4R7ZG80</accession>
<comment type="cofactor">
    <cofactor evidence="1">
        <name>Fe cation</name>
        <dbReference type="ChEBI" id="CHEBI:24875"/>
    </cofactor>
</comment>
<dbReference type="RefSeq" id="WP_134123146.1">
    <property type="nucleotide sequence ID" value="NZ_SODF01000003.1"/>
</dbReference>
<evidence type="ECO:0000313" key="3">
    <source>
        <dbReference type="Proteomes" id="UP000295447"/>
    </source>
</evidence>
<dbReference type="InterPro" id="IPR001501">
    <property type="entry name" value="Ni-dep_hyd_lsu"/>
</dbReference>
<feature type="binding site" evidence="1">
    <location>
        <position position="82"/>
    </location>
    <ligand>
        <name>Fe cation</name>
        <dbReference type="ChEBI" id="CHEBI:24875"/>
    </ligand>
</feature>
<evidence type="ECO:0000313" key="2">
    <source>
        <dbReference type="EMBL" id="TDW15268.1"/>
    </source>
</evidence>
<dbReference type="PANTHER" id="PTHR42958:SF2">
    <property type="entry name" value="UPTAKE HYDROGENASE LARGE SUBUNIT"/>
    <property type="match status" value="1"/>
</dbReference>
<dbReference type="PANTHER" id="PTHR42958">
    <property type="entry name" value="HYDROGENASE-2 LARGE CHAIN"/>
    <property type="match status" value="1"/>
</dbReference>
<feature type="binding site" evidence="1">
    <location>
        <position position="79"/>
    </location>
    <ligand>
        <name>Ni(2+)</name>
        <dbReference type="ChEBI" id="CHEBI:49786"/>
    </ligand>
</feature>
<sequence length="599" mass="67548">MTTTEPKLATTDSKNPDVVEMAWDPITRIVGSLGIYANVNFKSKTVEECHSTSSIFRGYSIFMKGKDPRDAHFITSRICGICGDNHATCSVYAQNMAYGVAPPHLGEWIVNLGEAAEYMFDHNIFQENLVGVDYCERMVKETNPGVLELANRTEAPHAGDHGYKTIGDIMRSLNPLEGDFYREALHVSRYTREMFCLMEGRHVHPSTLYPGGVGTVATIQLFTDYLTRLMRYIEFMKKVVPLHDDLFDFFYEALPGYEHVGERRILLGCWGSLNDPAICDFKYQNMEAWGRRMFVTPGVIVDGKLVTNSLVDINVGLRILLGSSYYDDWADGSHEKFVDIDPLGNPIDVRHPWNQHTIPKPQKRDFSNAYSWTMSPRWFDGKDHLALDTGGGPIARLWSTALSGLVNTDYIQATGHSVKIQLPRTALKPATEYEWKIPQWSNALERNRARTYFQAYAAALALHFCEKAMAEVRAGRTETWTPFKVPDDAISCGFTEAVRGVLSHHMVIRDGKIANYHPYPPTPWNGSVRDSYGTPGPYEDAVQNTPIFEENPPERFKGIDIMRAVRSFDPCLPCGVHMFVGNGQEKTHLHSPSIAVKPY</sequence>
<dbReference type="Gene3D" id="1.10.645.10">
    <property type="entry name" value="Cytochrome-c3 Hydrogenase, chain B"/>
    <property type="match status" value="1"/>
</dbReference>
<evidence type="ECO:0000256" key="1">
    <source>
        <dbReference type="PIRSR" id="PIRSR601501-1"/>
    </source>
</evidence>
<dbReference type="AlphaFoldDB" id="A0A4R7ZG80"/>
<keyword evidence="1" id="KW-0460">Magnesium</keyword>
<proteinExistence type="predicted"/>
<name>A0A4R7ZG80_9ACTN</name>
<comment type="cofactor">
    <cofactor evidence="1">
        <name>Ni(2+)</name>
        <dbReference type="ChEBI" id="CHEBI:49786"/>
    </cofactor>
</comment>
<organism evidence="2 3">
    <name type="scientific">Kribbella kalugense</name>
    <dbReference type="NCBI Taxonomy" id="2512221"/>
    <lineage>
        <taxon>Bacteria</taxon>
        <taxon>Bacillati</taxon>
        <taxon>Actinomycetota</taxon>
        <taxon>Actinomycetes</taxon>
        <taxon>Propionibacteriales</taxon>
        <taxon>Kribbellaceae</taxon>
        <taxon>Kribbella</taxon>
    </lineage>
</organism>
<dbReference type="OrthoDB" id="9761717at2"/>
<keyword evidence="1" id="KW-0533">Nickel</keyword>
<keyword evidence="1" id="KW-0408">Iron</keyword>
<keyword evidence="1" id="KW-0479">Metal-binding</keyword>
<feature type="binding site" evidence="1">
    <location>
        <position position="571"/>
    </location>
    <ligand>
        <name>Ni(2+)</name>
        <dbReference type="ChEBI" id="CHEBI:49786"/>
    </ligand>
</feature>
<dbReference type="EMBL" id="SODF01000003">
    <property type="protein sequence ID" value="TDW15268.1"/>
    <property type="molecule type" value="Genomic_DNA"/>
</dbReference>
<feature type="binding site" evidence="1">
    <location>
        <position position="82"/>
    </location>
    <ligand>
        <name>Ni(2+)</name>
        <dbReference type="ChEBI" id="CHEBI:49786"/>
    </ligand>
</feature>
<dbReference type="SUPFAM" id="SSF56762">
    <property type="entry name" value="HydB/Nqo4-like"/>
    <property type="match status" value="1"/>
</dbReference>
<comment type="caution">
    <text evidence="2">The sequence shown here is derived from an EMBL/GenBank/DDBJ whole genome shotgun (WGS) entry which is preliminary data.</text>
</comment>
<keyword evidence="3" id="KW-1185">Reference proteome</keyword>
<dbReference type="InterPro" id="IPR050867">
    <property type="entry name" value="NiFe/NiFeSe_hydrgnase_LSU"/>
</dbReference>